<keyword evidence="1" id="KW-0472">Membrane</keyword>
<proteinExistence type="predicted"/>
<dbReference type="OrthoDB" id="6245171at2759"/>
<keyword evidence="3" id="KW-1185">Reference proteome</keyword>
<comment type="caution">
    <text evidence="2">The sequence shown here is derived from an EMBL/GenBank/DDBJ whole genome shotgun (WGS) entry which is preliminary data.</text>
</comment>
<sequence>CRSLAHLFAHLLAQSNRLSTDIKGHWLDHRLFSQNPQTIPRLNVACLHNTMMNTLSTFARMSLFFTLVIFITAAPVHGGPVKSERGYYGIGAQLRNPYNQYDEYDELADTDPDFRLLMHPLKRSRYFTQRLGK</sequence>
<keyword evidence="1" id="KW-1133">Transmembrane helix</keyword>
<evidence type="ECO:0000256" key="1">
    <source>
        <dbReference type="SAM" id="Phobius"/>
    </source>
</evidence>
<feature type="non-terminal residue" evidence="2">
    <location>
        <position position="1"/>
    </location>
</feature>
<evidence type="ECO:0000313" key="2">
    <source>
        <dbReference type="EMBL" id="KAF8571880.1"/>
    </source>
</evidence>
<feature type="transmembrane region" description="Helical" evidence="1">
    <location>
        <begin position="57"/>
        <end position="76"/>
    </location>
</feature>
<dbReference type="AlphaFoldDB" id="A0A8T0DWA8"/>
<accession>A0A8T0DWA8</accession>
<dbReference type="EMBL" id="JTDF01000274">
    <property type="protein sequence ID" value="KAF8571880.1"/>
    <property type="molecule type" value="Genomic_DNA"/>
</dbReference>
<keyword evidence="1" id="KW-0812">Transmembrane</keyword>
<gene>
    <name evidence="2" type="ORF">P879_00647</name>
</gene>
<name>A0A8T0DWA8_9TREM</name>
<dbReference type="Proteomes" id="UP000699462">
    <property type="component" value="Unassembled WGS sequence"/>
</dbReference>
<reference evidence="2 3" key="1">
    <citation type="submission" date="2019-07" db="EMBL/GenBank/DDBJ databases">
        <title>Annotation for the trematode Paragonimus westermani.</title>
        <authorList>
            <person name="Choi Y.-J."/>
        </authorList>
    </citation>
    <scope>NUCLEOTIDE SEQUENCE [LARGE SCALE GENOMIC DNA]</scope>
    <source>
        <strain evidence="2">180907_Pwestermani</strain>
    </source>
</reference>
<organism evidence="2 3">
    <name type="scientific">Paragonimus westermani</name>
    <dbReference type="NCBI Taxonomy" id="34504"/>
    <lineage>
        <taxon>Eukaryota</taxon>
        <taxon>Metazoa</taxon>
        <taxon>Spiralia</taxon>
        <taxon>Lophotrochozoa</taxon>
        <taxon>Platyhelminthes</taxon>
        <taxon>Trematoda</taxon>
        <taxon>Digenea</taxon>
        <taxon>Plagiorchiida</taxon>
        <taxon>Troglotremata</taxon>
        <taxon>Troglotrematidae</taxon>
        <taxon>Paragonimus</taxon>
    </lineage>
</organism>
<evidence type="ECO:0000313" key="3">
    <source>
        <dbReference type="Proteomes" id="UP000699462"/>
    </source>
</evidence>
<protein>
    <submittedName>
        <fullName evidence="2">Uncharacterized protein</fullName>
    </submittedName>
</protein>